<evidence type="ECO:0000313" key="1">
    <source>
        <dbReference type="EnsemblPlants" id="Kaladp0024s0986.1.v1.1"/>
    </source>
</evidence>
<protein>
    <submittedName>
        <fullName evidence="1">Uncharacterized protein</fullName>
    </submittedName>
</protein>
<dbReference type="EnsemblPlants" id="Kaladp0024s0986.1.v1.1">
    <property type="protein sequence ID" value="Kaladp0024s0986.1.v1.1"/>
    <property type="gene ID" value="Kaladp0024s0986.v1.1"/>
</dbReference>
<dbReference type="Gramene" id="Kaladp0024s0986.1.v1.1">
    <property type="protein sequence ID" value="Kaladp0024s0986.1.v1.1"/>
    <property type="gene ID" value="Kaladp0024s0986.v1.1"/>
</dbReference>
<sequence>MQRCGNYQRVKKLSGLPPLVHYVLLWSLHHKSFSSGLSSLAPHQGTFLVPRLLSRISGELQEFYLSDRAYLLSSADLRKWRVSRGPKNDCQRKVGDEVVSDNRGLHGSARGFKMENESLVERHIDG</sequence>
<reference evidence="1" key="1">
    <citation type="submission" date="2021-01" db="UniProtKB">
        <authorList>
            <consortium name="EnsemblPlants"/>
        </authorList>
    </citation>
    <scope>IDENTIFICATION</scope>
</reference>
<proteinExistence type="predicted"/>
<organism evidence="1 2">
    <name type="scientific">Kalanchoe fedtschenkoi</name>
    <name type="common">Lavender scallops</name>
    <name type="synonym">South American air plant</name>
    <dbReference type="NCBI Taxonomy" id="63787"/>
    <lineage>
        <taxon>Eukaryota</taxon>
        <taxon>Viridiplantae</taxon>
        <taxon>Streptophyta</taxon>
        <taxon>Embryophyta</taxon>
        <taxon>Tracheophyta</taxon>
        <taxon>Spermatophyta</taxon>
        <taxon>Magnoliopsida</taxon>
        <taxon>eudicotyledons</taxon>
        <taxon>Gunneridae</taxon>
        <taxon>Pentapetalae</taxon>
        <taxon>Saxifragales</taxon>
        <taxon>Crassulaceae</taxon>
        <taxon>Kalanchoe</taxon>
    </lineage>
</organism>
<dbReference type="Proteomes" id="UP000594263">
    <property type="component" value="Unplaced"/>
</dbReference>
<accession>A0A7N0T8E1</accession>
<dbReference type="AlphaFoldDB" id="A0A7N0T8E1"/>
<keyword evidence="2" id="KW-1185">Reference proteome</keyword>
<name>A0A7N0T8E1_KALFE</name>
<evidence type="ECO:0000313" key="2">
    <source>
        <dbReference type="Proteomes" id="UP000594263"/>
    </source>
</evidence>